<feature type="transmembrane region" description="Helical" evidence="8">
    <location>
        <begin position="38"/>
        <end position="58"/>
    </location>
</feature>
<comment type="caution">
    <text evidence="9">The sequence shown here is derived from an EMBL/GenBank/DDBJ whole genome shotgun (WGS) entry which is preliminary data.</text>
</comment>
<evidence type="ECO:0000313" key="9">
    <source>
        <dbReference type="EMBL" id="RBP85783.1"/>
    </source>
</evidence>
<dbReference type="Pfam" id="PF01032">
    <property type="entry name" value="FecCD"/>
    <property type="match status" value="1"/>
</dbReference>
<evidence type="ECO:0000256" key="1">
    <source>
        <dbReference type="ARBA" id="ARBA00004651"/>
    </source>
</evidence>
<dbReference type="InterPro" id="IPR000522">
    <property type="entry name" value="ABC_transptr_permease_BtuC"/>
</dbReference>
<keyword evidence="5 8" id="KW-0812">Transmembrane</keyword>
<evidence type="ECO:0000256" key="6">
    <source>
        <dbReference type="ARBA" id="ARBA00022989"/>
    </source>
</evidence>
<dbReference type="GO" id="GO:0005886">
    <property type="term" value="C:plasma membrane"/>
    <property type="evidence" value="ECO:0007669"/>
    <property type="project" value="UniProtKB-SubCell"/>
</dbReference>
<feature type="transmembrane region" description="Helical" evidence="8">
    <location>
        <begin position="7"/>
        <end position="26"/>
    </location>
</feature>
<evidence type="ECO:0000256" key="5">
    <source>
        <dbReference type="ARBA" id="ARBA00022692"/>
    </source>
</evidence>
<protein>
    <submittedName>
        <fullName evidence="9">Iron complex transport system permease protein</fullName>
    </submittedName>
</protein>
<dbReference type="Proteomes" id="UP000252792">
    <property type="component" value="Unassembled WGS sequence"/>
</dbReference>
<sequence>MSTTMKIWGSFIFILLLMCFFTFIGSSFDFDYLIPNRLLRLSTIILGSICLAVSAILFQTIVGNRILSPSIMGYESVYLLWQALLLFMLGAHGLTILNISGNFIISIAIMLIYSWALHYWLLPRCKNNIYMLLLFGLVLTTVLATFTQFIQLSISPGEFSIFQGLSYTSFNRSKPETLISGGVVVTICLWMGRKTLPVLDVMSLGREQSMSLGVDHPKYIRLYLALIAVLVAVSTSLIGPTGFMGIFIANIAYALAGSNKHKAVIPIAFAVSLIIFLVAQLFVEHIFNYKTSVSILVNLVCGIYFLALIVRTRGTA</sequence>
<comment type="subcellular location">
    <subcellularLocation>
        <location evidence="1">Cell membrane</location>
        <topology evidence="1">Multi-pass membrane protein</topology>
    </subcellularLocation>
</comment>
<dbReference type="PANTHER" id="PTHR30472:SF19">
    <property type="entry name" value="PETROBACTIN IMPORT SYSTEM PERMEASE PROTEIN YCLO"/>
    <property type="match status" value="1"/>
</dbReference>
<feature type="transmembrane region" description="Helical" evidence="8">
    <location>
        <begin position="103"/>
        <end position="122"/>
    </location>
</feature>
<feature type="transmembrane region" description="Helical" evidence="8">
    <location>
        <begin position="223"/>
        <end position="256"/>
    </location>
</feature>
<dbReference type="InterPro" id="IPR037294">
    <property type="entry name" value="ABC_BtuC-like"/>
</dbReference>
<name>A0A366JFQ9_9GAMM</name>
<dbReference type="Gene3D" id="1.10.3470.10">
    <property type="entry name" value="ABC transporter involved in vitamin B12 uptake, BtuC"/>
    <property type="match status" value="1"/>
</dbReference>
<dbReference type="OrthoDB" id="9796260at2"/>
<dbReference type="AlphaFoldDB" id="A0A366JFQ9"/>
<keyword evidence="10" id="KW-1185">Reference proteome</keyword>
<evidence type="ECO:0000313" key="10">
    <source>
        <dbReference type="Proteomes" id="UP000252792"/>
    </source>
</evidence>
<dbReference type="CDD" id="cd06550">
    <property type="entry name" value="TM_ABC_iron-siderophores_like"/>
    <property type="match status" value="1"/>
</dbReference>
<feature type="transmembrane region" description="Helical" evidence="8">
    <location>
        <begin position="289"/>
        <end position="310"/>
    </location>
</feature>
<evidence type="ECO:0000256" key="3">
    <source>
        <dbReference type="ARBA" id="ARBA00022448"/>
    </source>
</evidence>
<keyword evidence="3" id="KW-0813">Transport</keyword>
<comment type="similarity">
    <text evidence="2">Belongs to the binding-protein-dependent transport system permease family. FecCD subfamily.</text>
</comment>
<evidence type="ECO:0000256" key="8">
    <source>
        <dbReference type="SAM" id="Phobius"/>
    </source>
</evidence>
<feature type="transmembrane region" description="Helical" evidence="8">
    <location>
        <begin position="129"/>
        <end position="150"/>
    </location>
</feature>
<dbReference type="EMBL" id="QNSE01000001">
    <property type="protein sequence ID" value="RBP85783.1"/>
    <property type="molecule type" value="Genomic_DNA"/>
</dbReference>
<keyword evidence="4" id="KW-1003">Cell membrane</keyword>
<dbReference type="GO" id="GO:0022857">
    <property type="term" value="F:transmembrane transporter activity"/>
    <property type="evidence" value="ECO:0007669"/>
    <property type="project" value="InterPro"/>
</dbReference>
<dbReference type="GO" id="GO:0033214">
    <property type="term" value="P:siderophore-iron import into cell"/>
    <property type="evidence" value="ECO:0007669"/>
    <property type="project" value="TreeGrafter"/>
</dbReference>
<accession>A0A366JFQ9</accession>
<evidence type="ECO:0000256" key="2">
    <source>
        <dbReference type="ARBA" id="ARBA00007935"/>
    </source>
</evidence>
<proteinExistence type="inferred from homology"/>
<dbReference type="SUPFAM" id="SSF81345">
    <property type="entry name" value="ABC transporter involved in vitamin B12 uptake, BtuC"/>
    <property type="match status" value="1"/>
</dbReference>
<gene>
    <name evidence="9" type="ORF">DFP80_101278</name>
</gene>
<dbReference type="PANTHER" id="PTHR30472">
    <property type="entry name" value="FERRIC ENTEROBACTIN TRANSPORT SYSTEM PERMEASE PROTEIN"/>
    <property type="match status" value="1"/>
</dbReference>
<evidence type="ECO:0000256" key="4">
    <source>
        <dbReference type="ARBA" id="ARBA00022475"/>
    </source>
</evidence>
<keyword evidence="7 8" id="KW-0472">Membrane</keyword>
<dbReference type="RefSeq" id="WP_113915016.1">
    <property type="nucleotide sequence ID" value="NZ_QNSE01000001.1"/>
</dbReference>
<feature type="transmembrane region" description="Helical" evidence="8">
    <location>
        <begin position="78"/>
        <end position="97"/>
    </location>
</feature>
<keyword evidence="6 8" id="KW-1133">Transmembrane helix</keyword>
<feature type="transmembrane region" description="Helical" evidence="8">
    <location>
        <begin position="263"/>
        <end position="283"/>
    </location>
</feature>
<reference evidence="9 10" key="1">
    <citation type="submission" date="2018-06" db="EMBL/GenBank/DDBJ databases">
        <title>Genomic Encyclopedia of Type Strains, Phase III (KMG-III): the genomes of soil and plant-associated and newly described type strains.</title>
        <authorList>
            <person name="Whitman W."/>
        </authorList>
    </citation>
    <scope>NUCLEOTIDE SEQUENCE [LARGE SCALE GENOMIC DNA]</scope>
    <source>
        <strain evidence="9 10">CECT 7377</strain>
    </source>
</reference>
<organism evidence="9 10">
    <name type="scientific">Marinomonas rhizomae</name>
    <dbReference type="NCBI Taxonomy" id="491948"/>
    <lineage>
        <taxon>Bacteria</taxon>
        <taxon>Pseudomonadati</taxon>
        <taxon>Pseudomonadota</taxon>
        <taxon>Gammaproteobacteria</taxon>
        <taxon>Oceanospirillales</taxon>
        <taxon>Oceanospirillaceae</taxon>
        <taxon>Marinomonas</taxon>
    </lineage>
</organism>
<evidence type="ECO:0000256" key="7">
    <source>
        <dbReference type="ARBA" id="ARBA00023136"/>
    </source>
</evidence>